<proteinExistence type="predicted"/>
<dbReference type="PANTHER" id="PTHR10704">
    <property type="entry name" value="CARBOHYDRATE SULFOTRANSFERASE"/>
    <property type="match status" value="1"/>
</dbReference>
<dbReference type="InterPro" id="IPR051135">
    <property type="entry name" value="Gal/GlcNAc/GalNAc_ST"/>
</dbReference>
<dbReference type="Proteomes" id="UP000507470">
    <property type="component" value="Unassembled WGS sequence"/>
</dbReference>
<accession>A0A6J8APE3</accession>
<gene>
    <name evidence="1" type="ORF">MCOR_8905</name>
</gene>
<dbReference type="AlphaFoldDB" id="A0A6J8APE3"/>
<dbReference type="SUPFAM" id="SSF52540">
    <property type="entry name" value="P-loop containing nucleoside triphosphate hydrolases"/>
    <property type="match status" value="1"/>
</dbReference>
<dbReference type="GO" id="GO:0006790">
    <property type="term" value="P:sulfur compound metabolic process"/>
    <property type="evidence" value="ECO:0007669"/>
    <property type="project" value="TreeGrafter"/>
</dbReference>
<dbReference type="Gene3D" id="3.40.50.300">
    <property type="entry name" value="P-loop containing nucleotide triphosphate hydrolases"/>
    <property type="match status" value="1"/>
</dbReference>
<dbReference type="GO" id="GO:0006044">
    <property type="term" value="P:N-acetylglucosamine metabolic process"/>
    <property type="evidence" value="ECO:0007669"/>
    <property type="project" value="TreeGrafter"/>
</dbReference>
<dbReference type="EC" id="2.8.2.21" evidence="1"/>
<evidence type="ECO:0000313" key="2">
    <source>
        <dbReference type="Proteomes" id="UP000507470"/>
    </source>
</evidence>
<dbReference type="OrthoDB" id="6410525at2759"/>
<dbReference type="EMBL" id="CACVKT020001623">
    <property type="protein sequence ID" value="CAC5369870.1"/>
    <property type="molecule type" value="Genomic_DNA"/>
</dbReference>
<dbReference type="GO" id="GO:0045130">
    <property type="term" value="F:keratan sulfotransferase activity"/>
    <property type="evidence" value="ECO:0007669"/>
    <property type="project" value="UniProtKB-EC"/>
</dbReference>
<dbReference type="GO" id="GO:0001517">
    <property type="term" value="F:N-acetylglucosamine 6-O-sulfotransferase activity"/>
    <property type="evidence" value="ECO:0007669"/>
    <property type="project" value="TreeGrafter"/>
</dbReference>
<dbReference type="Pfam" id="PF13469">
    <property type="entry name" value="Sulfotransfer_3"/>
    <property type="match status" value="1"/>
</dbReference>
<keyword evidence="2" id="KW-1185">Reference proteome</keyword>
<evidence type="ECO:0000313" key="1">
    <source>
        <dbReference type="EMBL" id="CAC5369870.1"/>
    </source>
</evidence>
<sequence>MSIILTGILYTKSQEIDITRQLKNATAKPLQDRKLRYVERTTVRSDCRQQNIYKTAQTIDATRPTPVIILTYARSGSSFLGDIIRQTEEVFYVFEPLHFLRTSTSNRNMTFLNGTIRKSYQYLTEAKNIISSVITCQLINLPLEFWNAGFEVMQGYQLQTFLTKFKSERLVRYLKRMEFKFAVEKLQSECMKSKVVVIKTIRIPFFLVQGLFPQLQDLKILHLVRDPRPTIISQKRYINEIDSVSDYAANLCFRISNDILMSNFLTVIASSSIVRIRYEVLTTHPVDISRNIYQFLNLTFTNKIKDVILKKTASGTSGKGPLTTVKGNSTEMVNKWRFSAKYSFVKSIDKQCKYLYKKLGYIQIDNEAILKNTSISLFYRKNPGGNKRISKYGPLRSIVDAATFQEFNHKTPELTV</sequence>
<reference evidence="1 2" key="1">
    <citation type="submission" date="2020-06" db="EMBL/GenBank/DDBJ databases">
        <authorList>
            <person name="Li R."/>
            <person name="Bekaert M."/>
        </authorList>
    </citation>
    <scope>NUCLEOTIDE SEQUENCE [LARGE SCALE GENOMIC DNA]</scope>
    <source>
        <strain evidence="2">wild</strain>
    </source>
</reference>
<keyword evidence="1" id="KW-0808">Transferase</keyword>
<dbReference type="PANTHER" id="PTHR10704:SF44">
    <property type="entry name" value="LD35051P-RELATED"/>
    <property type="match status" value="1"/>
</dbReference>
<dbReference type="InterPro" id="IPR027417">
    <property type="entry name" value="P-loop_NTPase"/>
</dbReference>
<name>A0A6J8APE3_MYTCO</name>
<protein>
    <submittedName>
        <fullName evidence="1">CHST1</fullName>
        <ecNumber evidence="1">2.8.2.21</ecNumber>
    </submittedName>
</protein>
<organism evidence="1 2">
    <name type="scientific">Mytilus coruscus</name>
    <name type="common">Sea mussel</name>
    <dbReference type="NCBI Taxonomy" id="42192"/>
    <lineage>
        <taxon>Eukaryota</taxon>
        <taxon>Metazoa</taxon>
        <taxon>Spiralia</taxon>
        <taxon>Lophotrochozoa</taxon>
        <taxon>Mollusca</taxon>
        <taxon>Bivalvia</taxon>
        <taxon>Autobranchia</taxon>
        <taxon>Pteriomorphia</taxon>
        <taxon>Mytilida</taxon>
        <taxon>Mytiloidea</taxon>
        <taxon>Mytilidae</taxon>
        <taxon>Mytilinae</taxon>
        <taxon>Mytilus</taxon>
    </lineage>
</organism>